<reference evidence="2" key="1">
    <citation type="journal article" date="2015" name="PLoS Genet.">
        <title>The dynamic genome and transcriptome of the human fungal pathogen Blastomyces and close relative Emmonsia.</title>
        <authorList>
            <person name="Munoz J.F."/>
            <person name="Gauthier G.M."/>
            <person name="Desjardins C.A."/>
            <person name="Gallo J.E."/>
            <person name="Holder J."/>
            <person name="Sullivan T.D."/>
            <person name="Marty A.J."/>
            <person name="Carmen J.C."/>
            <person name="Chen Z."/>
            <person name="Ding L."/>
            <person name="Gujja S."/>
            <person name="Magrini V."/>
            <person name="Misas E."/>
            <person name="Mitreva M."/>
            <person name="Priest M."/>
            <person name="Saif S."/>
            <person name="Whiston E.A."/>
            <person name="Young S."/>
            <person name="Zeng Q."/>
            <person name="Goldman W.E."/>
            <person name="Mardis E.R."/>
            <person name="Taylor J.W."/>
            <person name="McEwen J.G."/>
            <person name="Clay O.K."/>
            <person name="Klein B.S."/>
            <person name="Cuomo C.A."/>
        </authorList>
    </citation>
    <scope>NUCLEOTIDE SEQUENCE [LARGE SCALE GENOMIC DNA]</scope>
    <source>
        <strain evidence="2">UAMH 3008</strain>
    </source>
</reference>
<organism evidence="1 2">
    <name type="scientific">[Emmonsia] crescens</name>
    <dbReference type="NCBI Taxonomy" id="73230"/>
    <lineage>
        <taxon>Eukaryota</taxon>
        <taxon>Fungi</taxon>
        <taxon>Dikarya</taxon>
        <taxon>Ascomycota</taxon>
        <taxon>Pezizomycotina</taxon>
        <taxon>Eurotiomycetes</taxon>
        <taxon>Eurotiomycetidae</taxon>
        <taxon>Onygenales</taxon>
        <taxon>Ajellomycetaceae</taxon>
        <taxon>Emergomyces</taxon>
    </lineage>
</organism>
<proteinExistence type="predicted"/>
<evidence type="ECO:0000313" key="1">
    <source>
        <dbReference type="EMBL" id="KKZ63204.1"/>
    </source>
</evidence>
<evidence type="ECO:0000313" key="2">
    <source>
        <dbReference type="Proteomes" id="UP000034164"/>
    </source>
</evidence>
<dbReference type="VEuPathDB" id="FungiDB:EMCG_02409"/>
<dbReference type="OrthoDB" id="4185252at2759"/>
<accession>A0A0G2J1G6</accession>
<dbReference type="EMBL" id="LCZI01000996">
    <property type="protein sequence ID" value="KKZ63204.1"/>
    <property type="molecule type" value="Genomic_DNA"/>
</dbReference>
<protein>
    <submittedName>
        <fullName evidence="1">Uncharacterized protein</fullName>
    </submittedName>
</protein>
<dbReference type="Proteomes" id="UP000034164">
    <property type="component" value="Unassembled WGS sequence"/>
</dbReference>
<sequence length="91" mass="10504">MREKGRTDEWMRHEVAPVLMISIRMNQFRIIEAYFDGSKLVVRFSGPIPMELTDSPQKQQKTINTLLRWLVATPVGETLTFPRASAEKTLV</sequence>
<gene>
    <name evidence="1" type="ORF">EMCG_02409</name>
</gene>
<comment type="caution">
    <text evidence="1">The sequence shown here is derived from an EMBL/GenBank/DDBJ whole genome shotgun (WGS) entry which is preliminary data.</text>
</comment>
<dbReference type="AlphaFoldDB" id="A0A0G2J1G6"/>
<name>A0A0G2J1G6_9EURO</name>